<evidence type="ECO:0000313" key="1">
    <source>
        <dbReference type="EMBL" id="RKN06999.1"/>
    </source>
</evidence>
<gene>
    <name evidence="2" type="ORF">D7318_26715</name>
    <name evidence="1" type="ORF">D7319_20080</name>
</gene>
<organism evidence="1 4">
    <name type="scientific">Streptomyces radicis</name>
    <dbReference type="NCBI Taxonomy" id="1750517"/>
    <lineage>
        <taxon>Bacteria</taxon>
        <taxon>Bacillati</taxon>
        <taxon>Actinomycetota</taxon>
        <taxon>Actinomycetes</taxon>
        <taxon>Kitasatosporales</taxon>
        <taxon>Streptomycetaceae</taxon>
        <taxon>Streptomyces</taxon>
    </lineage>
</organism>
<protein>
    <submittedName>
        <fullName evidence="1">Uncharacterized protein</fullName>
    </submittedName>
</protein>
<dbReference type="RefSeq" id="WP_120699782.1">
    <property type="nucleotide sequence ID" value="NZ_RBDX01000017.1"/>
</dbReference>
<evidence type="ECO:0000313" key="2">
    <source>
        <dbReference type="EMBL" id="RKN15861.1"/>
    </source>
</evidence>
<keyword evidence="3" id="KW-1185">Reference proteome</keyword>
<dbReference type="EMBL" id="RBDX01000017">
    <property type="protein sequence ID" value="RKN06999.1"/>
    <property type="molecule type" value="Genomic_DNA"/>
</dbReference>
<evidence type="ECO:0000313" key="3">
    <source>
        <dbReference type="Proteomes" id="UP000268652"/>
    </source>
</evidence>
<sequence length="87" mass="9236">MPVVPEGKGRHGRLDVVVWLPGGPDIVVEIAFARDAGAYPLWVRFGKGSIGKIDGVMVLDIRDAVRGVREAGSCADGPRLRAEVTPS</sequence>
<accession>A0A3A9W2D4</accession>
<name>A0A3A9W2D4_9ACTN</name>
<dbReference type="OrthoDB" id="3196679at2"/>
<proteinExistence type="predicted"/>
<dbReference type="AlphaFoldDB" id="A0A3A9W2D4"/>
<comment type="caution">
    <text evidence="1">The sequence shown here is derived from an EMBL/GenBank/DDBJ whole genome shotgun (WGS) entry which is preliminary data.</text>
</comment>
<dbReference type="Proteomes" id="UP000275024">
    <property type="component" value="Unassembled WGS sequence"/>
</dbReference>
<evidence type="ECO:0000313" key="4">
    <source>
        <dbReference type="Proteomes" id="UP000275024"/>
    </source>
</evidence>
<dbReference type="EMBL" id="RBDY01000030">
    <property type="protein sequence ID" value="RKN15861.1"/>
    <property type="molecule type" value="Genomic_DNA"/>
</dbReference>
<reference evidence="3 4" key="1">
    <citation type="submission" date="2018-09" db="EMBL/GenBank/DDBJ databases">
        <title>Streptomyces sp. nov. DS1-2, an endophytic actinomycete isolated from roots of Dendrobium scabrilingue.</title>
        <authorList>
            <person name="Kuncharoen N."/>
            <person name="Kudo T."/>
            <person name="Ohkuma M."/>
            <person name="Yuki M."/>
            <person name="Tanasupawat S."/>
        </authorList>
    </citation>
    <scope>NUCLEOTIDE SEQUENCE [LARGE SCALE GENOMIC DNA]</scope>
    <source>
        <strain evidence="1 4">AZ1-7</strain>
        <strain evidence="2 3">DS1-2</strain>
    </source>
</reference>
<dbReference type="Proteomes" id="UP000268652">
    <property type="component" value="Unassembled WGS sequence"/>
</dbReference>